<dbReference type="Gramene" id="TKW24668">
    <property type="protein sequence ID" value="TKW24668"/>
    <property type="gene ID" value="SEVIR_3G064300v2"/>
</dbReference>
<proteinExistence type="predicted"/>
<dbReference type="EMBL" id="CM016554">
    <property type="protein sequence ID" value="TKW24668.1"/>
    <property type="molecule type" value="Genomic_DNA"/>
</dbReference>
<name>A0A4U6V692_SETVI</name>
<accession>A0A4U6V692</accession>
<keyword evidence="2" id="KW-1185">Reference proteome</keyword>
<reference evidence="1" key="1">
    <citation type="submission" date="2019-03" db="EMBL/GenBank/DDBJ databases">
        <title>WGS assembly of Setaria viridis.</title>
        <authorList>
            <person name="Huang P."/>
            <person name="Jenkins J."/>
            <person name="Grimwood J."/>
            <person name="Barry K."/>
            <person name="Healey A."/>
            <person name="Mamidi S."/>
            <person name="Sreedasyam A."/>
            <person name="Shu S."/>
            <person name="Feldman M."/>
            <person name="Wu J."/>
            <person name="Yu Y."/>
            <person name="Chen C."/>
            <person name="Johnson J."/>
            <person name="Rokhsar D."/>
            <person name="Baxter I."/>
            <person name="Schmutz J."/>
            <person name="Brutnell T."/>
            <person name="Kellogg E."/>
        </authorList>
    </citation>
    <scope>NUCLEOTIDE SEQUENCE [LARGE SCALE GENOMIC DNA]</scope>
</reference>
<dbReference type="AlphaFoldDB" id="A0A4U6V692"/>
<evidence type="ECO:0000313" key="1">
    <source>
        <dbReference type="EMBL" id="TKW24668.1"/>
    </source>
</evidence>
<organism evidence="1 2">
    <name type="scientific">Setaria viridis</name>
    <name type="common">Green bristlegrass</name>
    <name type="synonym">Setaria italica subsp. viridis</name>
    <dbReference type="NCBI Taxonomy" id="4556"/>
    <lineage>
        <taxon>Eukaryota</taxon>
        <taxon>Viridiplantae</taxon>
        <taxon>Streptophyta</taxon>
        <taxon>Embryophyta</taxon>
        <taxon>Tracheophyta</taxon>
        <taxon>Spermatophyta</taxon>
        <taxon>Magnoliopsida</taxon>
        <taxon>Liliopsida</taxon>
        <taxon>Poales</taxon>
        <taxon>Poaceae</taxon>
        <taxon>PACMAD clade</taxon>
        <taxon>Panicoideae</taxon>
        <taxon>Panicodae</taxon>
        <taxon>Paniceae</taxon>
        <taxon>Cenchrinae</taxon>
        <taxon>Setaria</taxon>
    </lineage>
</organism>
<dbReference type="Proteomes" id="UP000298652">
    <property type="component" value="Chromosome 3"/>
</dbReference>
<protein>
    <submittedName>
        <fullName evidence="1">Uncharacterized protein</fullName>
    </submittedName>
</protein>
<sequence length="69" mass="8102">MNRSVQQLKTGTYLSRLDWWQLGSNKKRKGSLSTKERKSTQIRMKLKEIDIAVSCTPKSNEKSRKEKNF</sequence>
<evidence type="ECO:0000313" key="2">
    <source>
        <dbReference type="Proteomes" id="UP000298652"/>
    </source>
</evidence>
<gene>
    <name evidence="1" type="ORF">SEVIR_3G064300v2</name>
</gene>